<feature type="region of interest" description="Disordered" evidence="1">
    <location>
        <begin position="119"/>
        <end position="144"/>
    </location>
</feature>
<organism evidence="2 3">
    <name type="scientific">Pleodorina starrii</name>
    <dbReference type="NCBI Taxonomy" id="330485"/>
    <lineage>
        <taxon>Eukaryota</taxon>
        <taxon>Viridiplantae</taxon>
        <taxon>Chlorophyta</taxon>
        <taxon>core chlorophytes</taxon>
        <taxon>Chlorophyceae</taxon>
        <taxon>CS clade</taxon>
        <taxon>Chlamydomonadales</taxon>
        <taxon>Volvocaceae</taxon>
        <taxon>Pleodorina</taxon>
    </lineage>
</organism>
<evidence type="ECO:0000313" key="2">
    <source>
        <dbReference type="EMBL" id="GLC56623.1"/>
    </source>
</evidence>
<protein>
    <submittedName>
        <fullName evidence="2">Uncharacterized protein</fullName>
    </submittedName>
</protein>
<sequence>MALKSAILRRNGFHRASQPDSRHGTVIPAATTKSGKGFGGGRKQEIQKHKRDGAANDDRQVFKEAAAAISSHRPVKPEEAARGKLDYVQVADWGDGDRGKLGELRLVSHVQQYEGGAADGDDAAAAAGGPGGPGGGPGGGRRPFHLQLAHQLKLAEARGALAVAGPPPPSVSEWSFREERYEQYLEDVLEVHTALEAALLEATAAAAAATPSATPSAASGSAGPASTSTATGGRSDAAETSPLSSAAAAAAPAQGAVHALRHLAPGVLGLERSAAIRRDLAALRATAGHHHQEHDHDHQPVLEARRAATVATEGAEAGGSSSGGGGAAAAVNVAESSSGLGLGTAAAVSSSSSSAAGPMARSYAQVLRRLGRTATSGEGEQERSGAALRLLAHAAVLHLVAQAVWARVGAAAAERLALLQRRAAATYHEYPQQVTDPRVRLSRALDGAGEHLHSPAARQVVYDEVAGAMQKTGLLLSALAHRE</sequence>
<dbReference type="AlphaFoldDB" id="A0A9W6F4W2"/>
<feature type="region of interest" description="Disordered" evidence="1">
    <location>
        <begin position="213"/>
        <end position="246"/>
    </location>
</feature>
<feature type="region of interest" description="Disordered" evidence="1">
    <location>
        <begin position="1"/>
        <end position="58"/>
    </location>
</feature>
<dbReference type="InterPro" id="IPR016084">
    <property type="entry name" value="Haem_Oase-like_multi-hlx"/>
</dbReference>
<dbReference type="EMBL" id="BRXU01000016">
    <property type="protein sequence ID" value="GLC56623.1"/>
    <property type="molecule type" value="Genomic_DNA"/>
</dbReference>
<evidence type="ECO:0000313" key="3">
    <source>
        <dbReference type="Proteomes" id="UP001165080"/>
    </source>
</evidence>
<accession>A0A9W6F4W2</accession>
<name>A0A9W6F4W2_9CHLO</name>
<feature type="compositionally biased region" description="Gly residues" evidence="1">
    <location>
        <begin position="128"/>
        <end position="141"/>
    </location>
</feature>
<dbReference type="Proteomes" id="UP001165080">
    <property type="component" value="Unassembled WGS sequence"/>
</dbReference>
<gene>
    <name evidence="2" type="primary">PLEST004158</name>
    <name evidence="2" type="ORF">PLESTB_001127900</name>
</gene>
<reference evidence="2 3" key="1">
    <citation type="journal article" date="2023" name="Commun. Biol.">
        <title>Reorganization of the ancestral sex-determining regions during the evolution of trioecy in Pleodorina starrii.</title>
        <authorList>
            <person name="Takahashi K."/>
            <person name="Suzuki S."/>
            <person name="Kawai-Toyooka H."/>
            <person name="Yamamoto K."/>
            <person name="Hamaji T."/>
            <person name="Ootsuki R."/>
            <person name="Yamaguchi H."/>
            <person name="Kawachi M."/>
            <person name="Higashiyama T."/>
            <person name="Nozaki H."/>
        </authorList>
    </citation>
    <scope>NUCLEOTIDE SEQUENCE [LARGE SCALE GENOMIC DNA]</scope>
    <source>
        <strain evidence="2 3">NIES-4479</strain>
    </source>
</reference>
<evidence type="ECO:0000256" key="1">
    <source>
        <dbReference type="SAM" id="MobiDB-lite"/>
    </source>
</evidence>
<proteinExistence type="predicted"/>
<dbReference type="OrthoDB" id="15304at2759"/>
<feature type="compositionally biased region" description="Basic and acidic residues" evidence="1">
    <location>
        <begin position="42"/>
        <end position="58"/>
    </location>
</feature>
<comment type="caution">
    <text evidence="2">The sequence shown here is derived from an EMBL/GenBank/DDBJ whole genome shotgun (WGS) entry which is preliminary data.</text>
</comment>
<dbReference type="Gene3D" id="1.20.910.10">
    <property type="entry name" value="Heme oxygenase-like"/>
    <property type="match status" value="1"/>
</dbReference>
<keyword evidence="3" id="KW-1185">Reference proteome</keyword>